<feature type="transmembrane region" description="Helical" evidence="1">
    <location>
        <begin position="145"/>
        <end position="165"/>
    </location>
</feature>
<dbReference type="AlphaFoldDB" id="A0A8J7TM08"/>
<feature type="transmembrane region" description="Helical" evidence="1">
    <location>
        <begin position="48"/>
        <end position="69"/>
    </location>
</feature>
<reference evidence="3" key="1">
    <citation type="submission" date="2021-02" db="EMBL/GenBank/DDBJ databases">
        <title>Genome-Resolved Metagenomics of a Microbial Community Performing Photosynthetic Biological Nutrient Removal.</title>
        <authorList>
            <person name="Mcdaniel E.A."/>
        </authorList>
    </citation>
    <scope>NUCLEOTIDE SEQUENCE</scope>
    <source>
        <strain evidence="3">UWPOB_OBS1</strain>
    </source>
</reference>
<feature type="transmembrane region" description="Helical" evidence="1">
    <location>
        <begin position="308"/>
        <end position="326"/>
    </location>
</feature>
<feature type="transmembrane region" description="Helical" evidence="1">
    <location>
        <begin position="116"/>
        <end position="139"/>
    </location>
</feature>
<feature type="transmembrane region" description="Helical" evidence="1">
    <location>
        <begin position="170"/>
        <end position="192"/>
    </location>
</feature>
<comment type="caution">
    <text evidence="3">The sequence shown here is derived from an EMBL/GenBank/DDBJ whole genome shotgun (WGS) entry which is preliminary data.</text>
</comment>
<dbReference type="EMBL" id="JAFLCK010000004">
    <property type="protein sequence ID" value="MBN8659533.1"/>
    <property type="molecule type" value="Genomic_DNA"/>
</dbReference>
<organism evidence="3 4">
    <name type="scientific">Candidatus Obscuribacter phosphatis</name>
    <dbReference type="NCBI Taxonomy" id="1906157"/>
    <lineage>
        <taxon>Bacteria</taxon>
        <taxon>Bacillati</taxon>
        <taxon>Candidatus Melainabacteria</taxon>
        <taxon>Candidatus Obscuribacterales</taxon>
        <taxon>Candidatus Obscuribacteraceae</taxon>
        <taxon>Candidatus Obscuribacter</taxon>
    </lineage>
</organism>
<keyword evidence="3" id="KW-0012">Acyltransferase</keyword>
<feature type="transmembrane region" description="Helical" evidence="1">
    <location>
        <begin position="20"/>
        <end position="41"/>
    </location>
</feature>
<dbReference type="Pfam" id="PF01757">
    <property type="entry name" value="Acyl_transf_3"/>
    <property type="match status" value="1"/>
</dbReference>
<dbReference type="InterPro" id="IPR002656">
    <property type="entry name" value="Acyl_transf_3_dom"/>
</dbReference>
<protein>
    <submittedName>
        <fullName evidence="3">Acyltransferase</fullName>
    </submittedName>
</protein>
<feature type="transmembrane region" description="Helical" evidence="1">
    <location>
        <begin position="89"/>
        <end position="109"/>
    </location>
</feature>
<evidence type="ECO:0000313" key="3">
    <source>
        <dbReference type="EMBL" id="MBN8659533.1"/>
    </source>
</evidence>
<dbReference type="PANTHER" id="PTHR23028">
    <property type="entry name" value="ACETYLTRANSFERASE"/>
    <property type="match status" value="1"/>
</dbReference>
<dbReference type="GO" id="GO:0016020">
    <property type="term" value="C:membrane"/>
    <property type="evidence" value="ECO:0007669"/>
    <property type="project" value="TreeGrafter"/>
</dbReference>
<keyword evidence="1" id="KW-0812">Transmembrane</keyword>
<feature type="transmembrane region" description="Helical" evidence="1">
    <location>
        <begin position="346"/>
        <end position="365"/>
    </location>
</feature>
<sequence length="571" mass="64293">MSQPPTAKFASKSRLDALTGLRIFAAFLIVVYHGQGHFTWLDDIPQQLSCCQAVSFFFILSGFILSYVYSNLTGFDQVKDCWIKRVARIWPLHIAIFIIRLFLFPKYLLTFPGTANATLVTICNLAMLHAWIPLFQFYFSYNAPSWSISTEFFFYLVFPLLLPLVNRKPLVTWIGSLALTVTFIYFCNVSGLPELSDTSVDMRGMLYISPFPRLFEFLTGMCLAKLYRERFQNLQISASLATLLELGALLLSGLLMWNTKPIAYFLATSCGLGIATKYWCIQAGAPIIGFAAIIFLAAINKGVVSKFLSIKPLVFLGEISFAMYLLHHPLLCYHGLYLPQFRNDFYFLLFLVILTIGSHFLFRFVETPMRQLIVNGLKIGRERTAGKVLSKSTLVYAGELIILFLAIVLSHPQIEAANIASIDKKESLFQQFELDKDLALIAGKLSNDRSKLILLWKTNLPIKTRQILRLDYLDQEGKILASQQFKLTAREIKLKADTCWLEEIDLIKGKLASAVSLALTVYDQGNAAKKITNTTATNNAATTDDTIKQNESNNIDDTTIRFAVKTHSSGL</sequence>
<keyword evidence="1" id="KW-0472">Membrane</keyword>
<dbReference type="PANTHER" id="PTHR23028:SF53">
    <property type="entry name" value="ACYL_TRANSF_3 DOMAIN-CONTAINING PROTEIN"/>
    <property type="match status" value="1"/>
</dbReference>
<dbReference type="InterPro" id="IPR050879">
    <property type="entry name" value="Acyltransferase_3"/>
</dbReference>
<gene>
    <name evidence="3" type="ORF">J0M35_04170</name>
</gene>
<accession>A0A8J7TM08</accession>
<feature type="domain" description="Acyltransferase 3" evidence="2">
    <location>
        <begin position="17"/>
        <end position="356"/>
    </location>
</feature>
<dbReference type="GO" id="GO:0016747">
    <property type="term" value="F:acyltransferase activity, transferring groups other than amino-acyl groups"/>
    <property type="evidence" value="ECO:0007669"/>
    <property type="project" value="InterPro"/>
</dbReference>
<keyword evidence="3" id="KW-0808">Transferase</keyword>
<dbReference type="Proteomes" id="UP000664277">
    <property type="component" value="Unassembled WGS sequence"/>
</dbReference>
<evidence type="ECO:0000259" key="2">
    <source>
        <dbReference type="Pfam" id="PF01757"/>
    </source>
</evidence>
<proteinExistence type="predicted"/>
<feature type="transmembrane region" description="Helical" evidence="1">
    <location>
        <begin position="388"/>
        <end position="409"/>
    </location>
</feature>
<keyword evidence="1" id="KW-1133">Transmembrane helix</keyword>
<feature type="transmembrane region" description="Helical" evidence="1">
    <location>
        <begin position="236"/>
        <end position="257"/>
    </location>
</feature>
<name>A0A8J7TM08_9BACT</name>
<evidence type="ECO:0000256" key="1">
    <source>
        <dbReference type="SAM" id="Phobius"/>
    </source>
</evidence>
<evidence type="ECO:0000313" key="4">
    <source>
        <dbReference type="Proteomes" id="UP000664277"/>
    </source>
</evidence>
<feature type="transmembrane region" description="Helical" evidence="1">
    <location>
        <begin position="263"/>
        <end position="296"/>
    </location>
</feature>
<dbReference type="GO" id="GO:0000271">
    <property type="term" value="P:polysaccharide biosynthetic process"/>
    <property type="evidence" value="ECO:0007669"/>
    <property type="project" value="TreeGrafter"/>
</dbReference>